<dbReference type="EMBL" id="FOSK01000007">
    <property type="protein sequence ID" value="SFK66000.1"/>
    <property type="molecule type" value="Genomic_DNA"/>
</dbReference>
<evidence type="ECO:0000313" key="1">
    <source>
        <dbReference type="EMBL" id="SFK66000.1"/>
    </source>
</evidence>
<keyword evidence="2" id="KW-1185">Reference proteome</keyword>
<organism evidence="1 2">
    <name type="scientific">Pseudovibrio ascidiaceicola</name>
    <dbReference type="NCBI Taxonomy" id="285279"/>
    <lineage>
        <taxon>Bacteria</taxon>
        <taxon>Pseudomonadati</taxon>
        <taxon>Pseudomonadota</taxon>
        <taxon>Alphaproteobacteria</taxon>
        <taxon>Hyphomicrobiales</taxon>
        <taxon>Stappiaceae</taxon>
        <taxon>Pseudovibrio</taxon>
    </lineage>
</organism>
<dbReference type="RefSeq" id="WP_208860391.1">
    <property type="nucleotide sequence ID" value="NZ_FOSK01000007.1"/>
</dbReference>
<comment type="caution">
    <text evidence="1">The sequence shown here is derived from an EMBL/GenBank/DDBJ whole genome shotgun (WGS) entry which is preliminary data.</text>
</comment>
<gene>
    <name evidence="1" type="ORF">SAMN04488518_107262</name>
</gene>
<name>A0A1I4BCI0_9HYPH</name>
<protein>
    <submittedName>
        <fullName evidence="1">Uncharacterized protein</fullName>
    </submittedName>
</protein>
<dbReference type="Proteomes" id="UP000199598">
    <property type="component" value="Unassembled WGS sequence"/>
</dbReference>
<proteinExistence type="predicted"/>
<accession>A0A1I4BCI0</accession>
<reference evidence="1 2" key="1">
    <citation type="submission" date="2016-10" db="EMBL/GenBank/DDBJ databases">
        <authorList>
            <person name="Varghese N."/>
            <person name="Submissions S."/>
        </authorList>
    </citation>
    <scope>NUCLEOTIDE SEQUENCE [LARGE SCALE GENOMIC DNA]</scope>
    <source>
        <strain evidence="1 2">DSM 16392</strain>
    </source>
</reference>
<evidence type="ECO:0000313" key="2">
    <source>
        <dbReference type="Proteomes" id="UP000199598"/>
    </source>
</evidence>
<sequence>MSTKTELKKNNLPAKSEDVLREALIANAMKPIAAELRLCDLSSLARHILSNEAANLTDLLESSSELYFKPETLTYAGTSSIDLNWNGDVTVCLHMKFVNNGVSVMFHLFLLALNSAVDVKFIAFEQPSEDPQENTKRLETALADASVVY</sequence>